<dbReference type="Proteomes" id="UP000634667">
    <property type="component" value="Unassembled WGS sequence"/>
</dbReference>
<accession>A0ABQ2WSH0</accession>
<evidence type="ECO:0000313" key="1">
    <source>
        <dbReference type="EMBL" id="GGW68880.1"/>
    </source>
</evidence>
<reference evidence="2" key="1">
    <citation type="journal article" date="2019" name="Int. J. Syst. Evol. Microbiol.">
        <title>The Global Catalogue of Microorganisms (GCM) 10K type strain sequencing project: providing services to taxonomists for standard genome sequencing and annotation.</title>
        <authorList>
            <consortium name="The Broad Institute Genomics Platform"/>
            <consortium name="The Broad Institute Genome Sequencing Center for Infectious Disease"/>
            <person name="Wu L."/>
            <person name="Ma J."/>
        </authorList>
    </citation>
    <scope>NUCLEOTIDE SEQUENCE [LARGE SCALE GENOMIC DNA]</scope>
    <source>
        <strain evidence="2">KCTC 23723</strain>
    </source>
</reference>
<gene>
    <name evidence="1" type="ORF">GCM10008111_26170</name>
</gene>
<dbReference type="EMBL" id="BMYR01000011">
    <property type="protein sequence ID" value="GGW68880.1"/>
    <property type="molecule type" value="Genomic_DNA"/>
</dbReference>
<proteinExistence type="predicted"/>
<organism evidence="1 2">
    <name type="scientific">Alishewanella tabrizica</name>
    <dbReference type="NCBI Taxonomy" id="671278"/>
    <lineage>
        <taxon>Bacteria</taxon>
        <taxon>Pseudomonadati</taxon>
        <taxon>Pseudomonadota</taxon>
        <taxon>Gammaproteobacteria</taxon>
        <taxon>Alteromonadales</taxon>
        <taxon>Alteromonadaceae</taxon>
        <taxon>Alishewanella</taxon>
    </lineage>
</organism>
<name>A0ABQ2WSH0_9ALTE</name>
<comment type="caution">
    <text evidence="1">The sequence shown here is derived from an EMBL/GenBank/DDBJ whole genome shotgun (WGS) entry which is preliminary data.</text>
</comment>
<dbReference type="RefSeq" id="WP_189483682.1">
    <property type="nucleotide sequence ID" value="NZ_BMYR01000011.1"/>
</dbReference>
<keyword evidence="2" id="KW-1185">Reference proteome</keyword>
<protein>
    <submittedName>
        <fullName evidence="1">Uncharacterized protein</fullName>
    </submittedName>
</protein>
<evidence type="ECO:0000313" key="2">
    <source>
        <dbReference type="Proteomes" id="UP000634667"/>
    </source>
</evidence>
<sequence length="80" mass="9143">MLAVQSQERRHTNKDLNFFWEQLNLAQKFSVAELQRYGYQLLFVRAMPSGNIAVLDVDGQLAVVTDEGQIDLAPQISLRH</sequence>